<dbReference type="InterPro" id="IPR025235">
    <property type="entry name" value="DUF4178"/>
</dbReference>
<feature type="transmembrane region" description="Helical" evidence="1">
    <location>
        <begin position="423"/>
        <end position="443"/>
    </location>
</feature>
<evidence type="ECO:0000313" key="4">
    <source>
        <dbReference type="Proteomes" id="UP000242869"/>
    </source>
</evidence>
<keyword evidence="1" id="KW-1133">Transmembrane helix</keyword>
<feature type="domain" description="DUF4178" evidence="2">
    <location>
        <begin position="37"/>
        <end position="170"/>
    </location>
</feature>
<feature type="transmembrane region" description="Helical" evidence="1">
    <location>
        <begin position="571"/>
        <end position="591"/>
    </location>
</feature>
<dbReference type="STRING" id="83765.SAMN05660284_00475"/>
<evidence type="ECO:0000256" key="1">
    <source>
        <dbReference type="SAM" id="Phobius"/>
    </source>
</evidence>
<reference evidence="4" key="1">
    <citation type="submission" date="2016-10" db="EMBL/GenBank/DDBJ databases">
        <authorList>
            <person name="Varghese N."/>
            <person name="Submissions S."/>
        </authorList>
    </citation>
    <scope>NUCLEOTIDE SEQUENCE [LARGE SCALE GENOMIC DNA]</scope>
    <source>
        <strain evidence="4">DSM 6150</strain>
    </source>
</reference>
<protein>
    <recommendedName>
        <fullName evidence="2">DUF4178 domain-containing protein</fullName>
    </recommendedName>
</protein>
<keyword evidence="1" id="KW-0472">Membrane</keyword>
<keyword evidence="4" id="KW-1185">Reference proteome</keyword>
<organism evidence="3 4">
    <name type="scientific">Formivibrio citricus</name>
    <dbReference type="NCBI Taxonomy" id="83765"/>
    <lineage>
        <taxon>Bacteria</taxon>
        <taxon>Pseudomonadati</taxon>
        <taxon>Pseudomonadota</taxon>
        <taxon>Betaproteobacteria</taxon>
        <taxon>Neisseriales</taxon>
        <taxon>Chitinibacteraceae</taxon>
        <taxon>Formivibrio</taxon>
    </lineage>
</organism>
<dbReference type="AlphaFoldDB" id="A0A1I4W0S0"/>
<accession>A0A1I4W0S0</accession>
<feature type="domain" description="DUF4178" evidence="2">
    <location>
        <begin position="250"/>
        <end position="389"/>
    </location>
</feature>
<gene>
    <name evidence="3" type="ORF">SAMN05660284_00475</name>
</gene>
<sequence length="614" mass="67839">MAVCDYCRSTLVRHDQNIEDIGKMAALAEDASPLHRGVSGAWQGVNFTLIGRIQLQYEAGYWNEWYALFDDGREGWVSEGSGLAYVTFPVEAKGALPEWATLEPGQIVRLGGKSYTLTNKEESRVVASEGELPFRVGAGYPAPAADFRGEDEGFVSIDYSDTPPRLYLGAVTSYAALKLDDSMAAAREAARVQAKVFNCPTCAAPAEIHAGEILAYACPACGTTVDVSDPGLAIIAGARKSERVLPRIPLGTALTLRGDKLQVLGFMRRQTAVDGEIYPWDEYLLYGDKAGFRWLIDSEGHWSYGRATSKLPNASGGKDFVSPVAGYEGQTYKHFQSCRARAAYVAGEFNWRVKAGDEVDCDDYIAPPYMLSKERAPNEITWTQCEYLPLDELKAACPKVLAGPQNGIAPNQPSPYMGNTARFWKVYGLAALLAVALQIFFVWRAANETVLSHAFELTPGRSATYTSAPFVLKRHTNLRLENEASLNNSWAYLSMTLINRTTGEQIALGRELSFYSGRDSDGSWTEGSRHDAAFLTGIPPGEYVMEVETESAPEQKGSVVNRLRVVRDVPVWGNLWVLVFGLLIFPLWASWRRYYFEVQRWAESDHPWGGKSDD</sequence>
<dbReference type="EMBL" id="FOVE01000002">
    <property type="protein sequence ID" value="SFN07023.1"/>
    <property type="molecule type" value="Genomic_DNA"/>
</dbReference>
<name>A0A1I4W0S0_9NEIS</name>
<proteinExistence type="predicted"/>
<evidence type="ECO:0000313" key="3">
    <source>
        <dbReference type="EMBL" id="SFN07023.1"/>
    </source>
</evidence>
<evidence type="ECO:0000259" key="2">
    <source>
        <dbReference type="Pfam" id="PF13785"/>
    </source>
</evidence>
<dbReference type="Proteomes" id="UP000242869">
    <property type="component" value="Unassembled WGS sequence"/>
</dbReference>
<keyword evidence="1" id="KW-0812">Transmembrane</keyword>
<dbReference type="Pfam" id="PF13785">
    <property type="entry name" value="DUF4178"/>
    <property type="match status" value="2"/>
</dbReference>